<dbReference type="PROSITE" id="PS01039">
    <property type="entry name" value="SBP_BACTERIAL_3"/>
    <property type="match status" value="1"/>
</dbReference>
<feature type="signal peptide" evidence="5">
    <location>
        <begin position="1"/>
        <end position="23"/>
    </location>
</feature>
<evidence type="ECO:0000313" key="7">
    <source>
        <dbReference type="EMBL" id="MDQ0390470.1"/>
    </source>
</evidence>
<dbReference type="Pfam" id="PF00497">
    <property type="entry name" value="SBP_bac_3"/>
    <property type="match status" value="1"/>
</dbReference>
<evidence type="ECO:0000256" key="3">
    <source>
        <dbReference type="ARBA" id="ARBA00022729"/>
    </source>
</evidence>
<gene>
    <name evidence="7" type="ORF">J3R73_000262</name>
</gene>
<evidence type="ECO:0000313" key="8">
    <source>
        <dbReference type="Proteomes" id="UP001237448"/>
    </source>
</evidence>
<comment type="subcellular location">
    <subcellularLocation>
        <location evidence="1">Cell envelope</location>
    </subcellularLocation>
</comment>
<accession>A0ABU0F7C0</accession>
<dbReference type="InterPro" id="IPR001638">
    <property type="entry name" value="Solute-binding_3/MltF_N"/>
</dbReference>
<evidence type="ECO:0000256" key="4">
    <source>
        <dbReference type="RuleBase" id="RU003744"/>
    </source>
</evidence>
<organism evidence="7 8">
    <name type="scientific">Labrys monachus</name>
    <dbReference type="NCBI Taxonomy" id="217067"/>
    <lineage>
        <taxon>Bacteria</taxon>
        <taxon>Pseudomonadati</taxon>
        <taxon>Pseudomonadota</taxon>
        <taxon>Alphaproteobacteria</taxon>
        <taxon>Hyphomicrobiales</taxon>
        <taxon>Xanthobacteraceae</taxon>
        <taxon>Labrys</taxon>
    </lineage>
</organism>
<feature type="domain" description="Solute-binding protein family 3/N-terminal" evidence="6">
    <location>
        <begin position="35"/>
        <end position="259"/>
    </location>
</feature>
<dbReference type="CDD" id="cd13530">
    <property type="entry name" value="PBP2_peptides_like"/>
    <property type="match status" value="1"/>
</dbReference>
<dbReference type="PANTHER" id="PTHR35936:SF19">
    <property type="entry name" value="AMINO-ACID-BINDING PROTEIN YXEM-RELATED"/>
    <property type="match status" value="1"/>
</dbReference>
<dbReference type="RefSeq" id="WP_307421648.1">
    <property type="nucleotide sequence ID" value="NZ_JAUSVK010000001.1"/>
</dbReference>
<dbReference type="Proteomes" id="UP001237448">
    <property type="component" value="Unassembled WGS sequence"/>
</dbReference>
<dbReference type="Gene3D" id="3.40.190.10">
    <property type="entry name" value="Periplasmic binding protein-like II"/>
    <property type="match status" value="2"/>
</dbReference>
<name>A0ABU0F7C0_9HYPH</name>
<comment type="caution">
    <text evidence="7">The sequence shown here is derived from an EMBL/GenBank/DDBJ whole genome shotgun (WGS) entry which is preliminary data.</text>
</comment>
<reference evidence="7 8" key="1">
    <citation type="submission" date="2023-07" db="EMBL/GenBank/DDBJ databases">
        <title>Genomic Encyclopedia of Type Strains, Phase IV (KMG-IV): sequencing the most valuable type-strain genomes for metagenomic binning, comparative biology and taxonomic classification.</title>
        <authorList>
            <person name="Goeker M."/>
        </authorList>
    </citation>
    <scope>NUCLEOTIDE SEQUENCE [LARGE SCALE GENOMIC DNA]</scope>
    <source>
        <strain evidence="7 8">DSM 5896</strain>
    </source>
</reference>
<dbReference type="SUPFAM" id="SSF53850">
    <property type="entry name" value="Periplasmic binding protein-like II"/>
    <property type="match status" value="1"/>
</dbReference>
<dbReference type="SMART" id="SM00062">
    <property type="entry name" value="PBPb"/>
    <property type="match status" value="1"/>
</dbReference>
<proteinExistence type="inferred from homology"/>
<dbReference type="EMBL" id="JAUSVK010000001">
    <property type="protein sequence ID" value="MDQ0390470.1"/>
    <property type="molecule type" value="Genomic_DNA"/>
</dbReference>
<dbReference type="InterPro" id="IPR018313">
    <property type="entry name" value="SBP_3_CS"/>
</dbReference>
<sequence length="271" mass="28686">MSNKAGLAAGLLCSVLLTLNAHAADGKAELLTTGTIAVGTTGSAPPTSMIDKSGALAGYDIDVMDKIAADLGVKAKFTQLDWAGLLPGLAAHRFDVVASGVTRTGARLASKQFIMLSPYIVNGVAITRLASNDTIKGWADVCGKRMGTVRGASEGKAILATLPKDCVTKVVEYPGWTELSLDLKNHRIDWIGMDYLGPSYEASHDHDLVTLSDVRERATQSIAVSASEPELAKAMDGLLDKYRKDGTLAALVEKWFGQKVDFGNLPPDPKT</sequence>
<feature type="chain" id="PRO_5046509970" evidence="5">
    <location>
        <begin position="24"/>
        <end position="271"/>
    </location>
</feature>
<protein>
    <submittedName>
        <fullName evidence="7">ABC-type amino acid transport substrate-binding protein</fullName>
    </submittedName>
</protein>
<comment type="similarity">
    <text evidence="2 4">Belongs to the bacterial solute-binding protein 3 family.</text>
</comment>
<keyword evidence="8" id="KW-1185">Reference proteome</keyword>
<evidence type="ECO:0000259" key="6">
    <source>
        <dbReference type="SMART" id="SM00062"/>
    </source>
</evidence>
<evidence type="ECO:0000256" key="5">
    <source>
        <dbReference type="SAM" id="SignalP"/>
    </source>
</evidence>
<keyword evidence="3 5" id="KW-0732">Signal</keyword>
<dbReference type="PANTHER" id="PTHR35936">
    <property type="entry name" value="MEMBRANE-BOUND LYTIC MUREIN TRANSGLYCOSYLASE F"/>
    <property type="match status" value="1"/>
</dbReference>
<evidence type="ECO:0000256" key="1">
    <source>
        <dbReference type="ARBA" id="ARBA00004196"/>
    </source>
</evidence>
<evidence type="ECO:0000256" key="2">
    <source>
        <dbReference type="ARBA" id="ARBA00010333"/>
    </source>
</evidence>